<dbReference type="GO" id="GO:0043236">
    <property type="term" value="F:laminin binding"/>
    <property type="evidence" value="ECO:0007669"/>
    <property type="project" value="TreeGrafter"/>
</dbReference>
<evidence type="ECO:0000256" key="23">
    <source>
        <dbReference type="ARBA" id="ARBA00031034"/>
    </source>
</evidence>
<dbReference type="InterPro" id="IPR030398">
    <property type="entry name" value="SEA_DG_dom"/>
</dbReference>
<dbReference type="InterPro" id="IPR013783">
    <property type="entry name" value="Ig-like_fold"/>
</dbReference>
<evidence type="ECO:0000256" key="17">
    <source>
        <dbReference type="ARBA" id="ARBA00023242"/>
    </source>
</evidence>
<dbReference type="PANTHER" id="PTHR21559:SF21">
    <property type="entry name" value="DYSTROGLYCAN 1"/>
    <property type="match status" value="1"/>
</dbReference>
<evidence type="ECO:0000256" key="22">
    <source>
        <dbReference type="ARBA" id="ARBA00030092"/>
    </source>
</evidence>
<dbReference type="InterPro" id="IPR006644">
    <property type="entry name" value="Cadg"/>
</dbReference>
<evidence type="ECO:0000256" key="15">
    <source>
        <dbReference type="ARBA" id="ARBA00023180"/>
    </source>
</evidence>
<dbReference type="GO" id="GO:0007411">
    <property type="term" value="P:axon guidance"/>
    <property type="evidence" value="ECO:0007669"/>
    <property type="project" value="TreeGrafter"/>
</dbReference>
<dbReference type="SMART" id="SM00736">
    <property type="entry name" value="CADG"/>
    <property type="match status" value="2"/>
</dbReference>
<evidence type="ECO:0000256" key="19">
    <source>
        <dbReference type="ARBA" id="ARBA00023567"/>
    </source>
</evidence>
<dbReference type="GeneID" id="111594014"/>
<feature type="region of interest" description="Disordered" evidence="25">
    <location>
        <begin position="271"/>
        <end position="294"/>
    </location>
</feature>
<feature type="compositionally biased region" description="Polar residues" evidence="25">
    <location>
        <begin position="271"/>
        <end position="289"/>
    </location>
</feature>
<evidence type="ECO:0000256" key="18">
    <source>
        <dbReference type="ARBA" id="ARBA00023257"/>
    </source>
</evidence>
<keyword evidence="26" id="KW-0472">Membrane</keyword>
<feature type="transmembrane region" description="Helical" evidence="26">
    <location>
        <begin position="781"/>
        <end position="806"/>
    </location>
</feature>
<accession>A0A6J1LHR9</accession>
<feature type="compositionally biased region" description="Acidic residues" evidence="25">
    <location>
        <begin position="210"/>
        <end position="222"/>
    </location>
</feature>
<evidence type="ECO:0000256" key="20">
    <source>
        <dbReference type="ARBA" id="ARBA00024991"/>
    </source>
</evidence>
<proteinExistence type="predicted"/>
<evidence type="ECO:0000256" key="13">
    <source>
        <dbReference type="ARBA" id="ARBA00023018"/>
    </source>
</evidence>
<dbReference type="GO" id="GO:0005856">
    <property type="term" value="C:cytoskeleton"/>
    <property type="evidence" value="ECO:0007669"/>
    <property type="project" value="UniProtKB-SubCell"/>
</dbReference>
<gene>
    <name evidence="30" type="primary">LOC111594014</name>
</gene>
<feature type="domain" description="Peptidase S72" evidence="28">
    <location>
        <begin position="632"/>
        <end position="749"/>
    </location>
</feature>
<keyword evidence="18" id="KW-0628">Postsynaptic cell membrane</keyword>
<evidence type="ECO:0000256" key="25">
    <source>
        <dbReference type="SAM" id="MobiDB-lite"/>
    </source>
</evidence>
<evidence type="ECO:0000256" key="2">
    <source>
        <dbReference type="ARBA" id="ARBA00004239"/>
    </source>
</evidence>
<evidence type="ECO:0000256" key="12">
    <source>
        <dbReference type="ARBA" id="ARBA00022989"/>
    </source>
</evidence>
<evidence type="ECO:0000256" key="3">
    <source>
        <dbReference type="ARBA" id="ARBA00004245"/>
    </source>
</evidence>
<dbReference type="FunFam" id="2.60.40.10:FF:001693">
    <property type="entry name" value="Dystroglycan, isoform B"/>
    <property type="match status" value="1"/>
</dbReference>
<dbReference type="GO" id="GO:0005576">
    <property type="term" value="C:extracellular region"/>
    <property type="evidence" value="ECO:0007669"/>
    <property type="project" value="UniProtKB-SubCell"/>
</dbReference>
<evidence type="ECO:0000259" key="28">
    <source>
        <dbReference type="PROSITE" id="PS51699"/>
    </source>
</evidence>
<dbReference type="SUPFAM" id="SSF49313">
    <property type="entry name" value="Cadherin-like"/>
    <property type="match status" value="2"/>
</dbReference>
<evidence type="ECO:0000256" key="26">
    <source>
        <dbReference type="SAM" id="Phobius"/>
    </source>
</evidence>
<dbReference type="PROSITE" id="PS51699">
    <property type="entry name" value="SEA_DG"/>
    <property type="match status" value="2"/>
</dbReference>
<dbReference type="GO" id="GO:0045211">
    <property type="term" value="C:postsynaptic membrane"/>
    <property type="evidence" value="ECO:0007669"/>
    <property type="project" value="UniProtKB-SubCell"/>
</dbReference>
<evidence type="ECO:0000256" key="16">
    <source>
        <dbReference type="ARBA" id="ARBA00023212"/>
    </source>
</evidence>
<evidence type="ECO:0000256" key="21">
    <source>
        <dbReference type="ARBA" id="ARBA00026224"/>
    </source>
</evidence>
<keyword evidence="9" id="KW-0597">Phosphoprotein</keyword>
<sequence length="912" mass="102164">MRPSVLSLKCNRGATLPILLLCLLLATAASAERDFNVNDSQVPVIEPKEAPAYKQEPYVTDLMRCQQAQSEIVLSLLLRKHDWSELSVPKRMHVQAKLAKFFAIPKEFITLDSVTKRELGNMHKLAMRKGGKGQKHVDTVNRRLGRASFMIGCGSSYFSMGEPIAKQIGHQVKDGTIGALTEENFGLWFIWRKELKSRSRRKRSDAEGSGIEEDYDYGDDEDEQTPELVTVMPTSHAHRHQHGVAADALDALEAASNSTVPNLASNELATAATTRQPQLEAVSTSTDASTDYVEPRQENSVPIIKMRLQKLAVTSGKAFSFIVPEETFFDAEDQTNLRLELTDKDGHELKPTSWLQFNADKRELYGIPLDDTVSRWQYRLSATDSGNASVTETVEISVQQHRAVRTINHEISIAVRLNEKHGHNIDWQLKLIRAVAHTLEDGGSSALVVREIRQTLQEPQSAVFVYFNETLPTSECPETELNDLVRRLDVQRLNDLLQPLLSIKSITGQLIGTCQKTELAKIKPTTHMAKNLPPMPRNQVDRVNASVGHLLVYKVPSDTFYDPNDNELTLTLKTKEHKELSTRHWLQFDSKNQEFYGIPKSGDIGTEEYLLIAEDSGGLSANDALVVVVTNTPKKDYAILYKAYLAIRHENFNAELQRKFMERIAQLHGDANTNQIYVRSITTHHDSDGTIVNFYNVSLYKTHNRCPDAEMAATRSIYLSSDMMPSASVKKALGPELNLTNFTVVPSAACHHAENSDISQHEYIPPRNKEPSLKPTFPQEYLATVILPAVIIVVMVLLASIIACCLHRRRHKSGKMELGDEEERKSFRTKGIPVIFQDEFEEKPEIGNKSPVILKDEKPPLLPPSYNTSNMNGDNDVDEYVPPPAVVLGGREVRGKSPATPSYRKPPPYVSP</sequence>
<keyword evidence="10 26" id="KW-0812">Transmembrane</keyword>
<keyword evidence="13" id="KW-0770">Synapse</keyword>
<comment type="function">
    <text evidence="19">The dystroglycan complex is involved in a number of processes including laminin and basement membrane assembly, sarcolemmal stability, cell survival, peripheral nerve myelination, nodal structure, cell migration, and epithelial polarization.</text>
</comment>
<keyword evidence="7" id="KW-0963">Cytoplasm</keyword>
<organism evidence="29 30">
    <name type="scientific">Drosophila hydei</name>
    <name type="common">Fruit fly</name>
    <dbReference type="NCBI Taxonomy" id="7224"/>
    <lineage>
        <taxon>Eukaryota</taxon>
        <taxon>Metazoa</taxon>
        <taxon>Ecdysozoa</taxon>
        <taxon>Arthropoda</taxon>
        <taxon>Hexapoda</taxon>
        <taxon>Insecta</taxon>
        <taxon>Pterygota</taxon>
        <taxon>Neoptera</taxon>
        <taxon>Endopterygota</taxon>
        <taxon>Diptera</taxon>
        <taxon>Brachycera</taxon>
        <taxon>Muscomorpha</taxon>
        <taxon>Ephydroidea</taxon>
        <taxon>Drosophilidae</taxon>
        <taxon>Drosophila</taxon>
    </lineage>
</organism>
<evidence type="ECO:0000313" key="29">
    <source>
        <dbReference type="Proteomes" id="UP000504633"/>
    </source>
</evidence>
<evidence type="ECO:0000256" key="4">
    <source>
        <dbReference type="ARBA" id="ARBA00004251"/>
    </source>
</evidence>
<evidence type="ECO:0000256" key="9">
    <source>
        <dbReference type="ARBA" id="ARBA00022553"/>
    </source>
</evidence>
<evidence type="ECO:0000256" key="27">
    <source>
        <dbReference type="SAM" id="SignalP"/>
    </source>
</evidence>
<evidence type="ECO:0000256" key="6">
    <source>
        <dbReference type="ARBA" id="ARBA00022475"/>
    </source>
</evidence>
<protein>
    <recommendedName>
        <fullName evidence="21">Dystroglycan 1</fullName>
    </recommendedName>
    <alternativeName>
        <fullName evidence="23">Dystroglycan</fullName>
    </alternativeName>
    <alternativeName>
        <fullName evidence="22">Dystrophin-associated glycoprotein 1</fullName>
    </alternativeName>
</protein>
<evidence type="ECO:0000256" key="5">
    <source>
        <dbReference type="ARBA" id="ARBA00004642"/>
    </source>
</evidence>
<dbReference type="Proteomes" id="UP000504633">
    <property type="component" value="Unplaced"/>
</dbReference>
<dbReference type="InterPro" id="IPR008465">
    <property type="entry name" value="DAG1_C"/>
</dbReference>
<evidence type="ECO:0000256" key="7">
    <source>
        <dbReference type="ARBA" id="ARBA00022490"/>
    </source>
</evidence>
<keyword evidence="15" id="KW-0325">Glycoprotein</keyword>
<dbReference type="Pfam" id="PF05454">
    <property type="entry name" value="DAG1"/>
    <property type="match status" value="1"/>
</dbReference>
<keyword evidence="29" id="KW-1185">Reference proteome</keyword>
<dbReference type="InterPro" id="IPR027468">
    <property type="entry name" value="Alpha-dystroglycan_domain_2"/>
</dbReference>
<comment type="subcellular location">
    <subcellularLocation>
        <location evidence="1">Cell membrane</location>
        <location evidence="1">Sarcolemma</location>
    </subcellularLocation>
    <subcellularLocation>
        <location evidence="4">Cell membrane</location>
        <topology evidence="4">Single-pass type I membrane protein</topology>
    </subcellularLocation>
    <subcellularLocation>
        <location evidence="3">Cytoplasm</location>
        <location evidence="3">Cytoskeleton</location>
    </subcellularLocation>
    <subcellularLocation>
        <location evidence="5">Nucleus</location>
        <location evidence="5">Nucleoplasm</location>
    </subcellularLocation>
    <subcellularLocation>
        <location evidence="24">Postsynaptic cell membrane</location>
    </subcellularLocation>
    <subcellularLocation>
        <location evidence="2">Secreted</location>
        <location evidence="2">Extracellular space</location>
    </subcellularLocation>
</comment>
<dbReference type="OrthoDB" id="5990676at2759"/>
<keyword evidence="14" id="KW-1015">Disulfide bond</keyword>
<dbReference type="GO" id="GO:0005509">
    <property type="term" value="F:calcium ion binding"/>
    <property type="evidence" value="ECO:0007669"/>
    <property type="project" value="InterPro"/>
</dbReference>
<dbReference type="CTD" id="36773"/>
<evidence type="ECO:0000256" key="10">
    <source>
        <dbReference type="ARBA" id="ARBA00022692"/>
    </source>
</evidence>
<dbReference type="InterPro" id="IPR015919">
    <property type="entry name" value="Cadherin-like_sf"/>
</dbReference>
<dbReference type="GO" id="GO:0016011">
    <property type="term" value="C:dystroglycan complex"/>
    <property type="evidence" value="ECO:0007669"/>
    <property type="project" value="TreeGrafter"/>
</dbReference>
<reference evidence="30" key="1">
    <citation type="submission" date="2025-08" db="UniProtKB">
        <authorList>
            <consortium name="RefSeq"/>
        </authorList>
    </citation>
    <scope>IDENTIFICATION</scope>
    <source>
        <strain evidence="30">15085-1641.00</strain>
        <tissue evidence="30">Whole body</tissue>
    </source>
</reference>
<evidence type="ECO:0000313" key="30">
    <source>
        <dbReference type="RefSeq" id="XP_023162881.1"/>
    </source>
</evidence>
<keyword evidence="8" id="KW-0964">Secreted</keyword>
<evidence type="ECO:0000256" key="1">
    <source>
        <dbReference type="ARBA" id="ARBA00004135"/>
    </source>
</evidence>
<dbReference type="PANTHER" id="PTHR21559">
    <property type="entry name" value="DYSTROGLYCAN-RELATED"/>
    <property type="match status" value="1"/>
</dbReference>
<feature type="region of interest" description="Disordered" evidence="25">
    <location>
        <begin position="846"/>
        <end position="912"/>
    </location>
</feature>
<comment type="function">
    <text evidence="20">Transmembrane protein that plays important roles in connecting the extracellular matrix to the cytoskeleton. Acts as a cell adhesion receptor in both muscle and non-muscle tissues. Receptor for both DMD and UTRN and, through these interactions, scaffolds axin to the cytoskeleton. Also functions in cell adhesion-mediated signaling and implicated in cell polarity.</text>
</comment>
<evidence type="ECO:0000256" key="8">
    <source>
        <dbReference type="ARBA" id="ARBA00022525"/>
    </source>
</evidence>
<feature type="region of interest" description="Disordered" evidence="25">
    <location>
        <begin position="200"/>
        <end position="222"/>
    </location>
</feature>
<keyword evidence="6" id="KW-1003">Cell membrane</keyword>
<keyword evidence="12 26" id="KW-1133">Transmembrane helix</keyword>
<dbReference type="Gene3D" id="3.30.70.1040">
    <property type="entry name" value="Dystroglycan, domain 2"/>
    <property type="match status" value="1"/>
</dbReference>
<name>A0A6J1LHR9_DROHY</name>
<dbReference type="Gene3D" id="2.60.40.10">
    <property type="entry name" value="Immunoglobulins"/>
    <property type="match status" value="2"/>
</dbReference>
<evidence type="ECO:0000256" key="24">
    <source>
        <dbReference type="ARBA" id="ARBA00034100"/>
    </source>
</evidence>
<keyword evidence="11 27" id="KW-0732">Signal</keyword>
<dbReference type="GO" id="GO:0005654">
    <property type="term" value="C:nucleoplasm"/>
    <property type="evidence" value="ECO:0007669"/>
    <property type="project" value="UniProtKB-SubCell"/>
</dbReference>
<evidence type="ECO:0000256" key="14">
    <source>
        <dbReference type="ARBA" id="ARBA00023157"/>
    </source>
</evidence>
<dbReference type="CDD" id="cd11303">
    <property type="entry name" value="Dystroglycan_repeat"/>
    <property type="match status" value="2"/>
</dbReference>
<feature type="chain" id="PRO_5026975891" description="Dystroglycan 1" evidence="27">
    <location>
        <begin position="32"/>
        <end position="912"/>
    </location>
</feature>
<feature type="signal peptide" evidence="27">
    <location>
        <begin position="1"/>
        <end position="31"/>
    </location>
</feature>
<dbReference type="Pfam" id="PF05345">
    <property type="entry name" value="He_PIG"/>
    <property type="match status" value="1"/>
</dbReference>
<dbReference type="RefSeq" id="XP_023162881.1">
    <property type="nucleotide sequence ID" value="XM_023307113.2"/>
</dbReference>
<evidence type="ECO:0000256" key="11">
    <source>
        <dbReference type="ARBA" id="ARBA00022729"/>
    </source>
</evidence>
<feature type="domain" description="Peptidase S72" evidence="28">
    <location>
        <begin position="406"/>
        <end position="513"/>
    </location>
</feature>
<dbReference type="GO" id="GO:0021675">
    <property type="term" value="P:nerve development"/>
    <property type="evidence" value="ECO:0007669"/>
    <property type="project" value="TreeGrafter"/>
</dbReference>
<dbReference type="GO" id="GO:0002009">
    <property type="term" value="P:morphogenesis of an epithelium"/>
    <property type="evidence" value="ECO:0007669"/>
    <property type="project" value="TreeGrafter"/>
</dbReference>
<keyword evidence="16" id="KW-0206">Cytoskeleton</keyword>
<dbReference type="GO" id="GO:0042383">
    <property type="term" value="C:sarcolemma"/>
    <property type="evidence" value="ECO:0007669"/>
    <property type="project" value="UniProtKB-SubCell"/>
</dbReference>
<dbReference type="AlphaFoldDB" id="A0A6J1LHR9"/>
<keyword evidence="17" id="KW-0539">Nucleus</keyword>